<evidence type="ECO:0000313" key="5">
    <source>
        <dbReference type="EMBL" id="KIW93230.1"/>
    </source>
</evidence>
<dbReference type="Gene3D" id="3.20.20.100">
    <property type="entry name" value="NADP-dependent oxidoreductase domain"/>
    <property type="match status" value="2"/>
</dbReference>
<dbReference type="InterPro" id="IPR036812">
    <property type="entry name" value="NAD(P)_OxRdtase_dom_sf"/>
</dbReference>
<sequence>MSFKHLTELSIIPTKNIVKQRLHGDLEVSSFAEILGRIGPNSRGDPIRKDDSINKADKGIQVFILIQIFNQYVVPPRHRQLAPSAFVRVSPRCLGAMIFTERQPERYEVSKDTAFAIMNHFYSQGGNFIDTANAYQFGQSEEWVGERMAARKNRDEIVLATNSSPATWELIRTRFNASEVKKVYGVLREDFRRPKDSKREGNIILSRNLIPLSEYDKNVSWELEKLTSKKGVLLLYVALAYVMHKTPYIFLMVGGRTVDPIAGSIDALSVSLSKEETDEIETSYEFDLGFPHVFISGTLFINEAPRGGYRPDDVFLTKPLGSFDWSNLRSRSRLRKRSNKGPLERARKVEQKLFPSSHQSVTGKRVLG</sequence>
<evidence type="ECO:0000256" key="1">
    <source>
        <dbReference type="ARBA" id="ARBA00022857"/>
    </source>
</evidence>
<organism evidence="5 6">
    <name type="scientific">Cladophialophora bantiana (strain ATCC 10958 / CBS 173.52 / CDC B-1940 / NIH 8579)</name>
    <name type="common">Xylohypha bantiana</name>
    <dbReference type="NCBI Taxonomy" id="1442370"/>
    <lineage>
        <taxon>Eukaryota</taxon>
        <taxon>Fungi</taxon>
        <taxon>Dikarya</taxon>
        <taxon>Ascomycota</taxon>
        <taxon>Pezizomycotina</taxon>
        <taxon>Eurotiomycetes</taxon>
        <taxon>Chaetothyriomycetidae</taxon>
        <taxon>Chaetothyriales</taxon>
        <taxon>Herpotrichiellaceae</taxon>
        <taxon>Cladophialophora</taxon>
    </lineage>
</organism>
<dbReference type="Proteomes" id="UP000053789">
    <property type="component" value="Unassembled WGS sequence"/>
</dbReference>
<dbReference type="OrthoDB" id="48988at2759"/>
<proteinExistence type="inferred from homology"/>
<dbReference type="VEuPathDB" id="FungiDB:Z519_05835"/>
<evidence type="ECO:0000256" key="2">
    <source>
        <dbReference type="ARBA" id="ARBA00023002"/>
    </source>
</evidence>
<dbReference type="AlphaFoldDB" id="A0A0D2HQV2"/>
<dbReference type="GO" id="GO:0016491">
    <property type="term" value="F:oxidoreductase activity"/>
    <property type="evidence" value="ECO:0007669"/>
    <property type="project" value="UniProtKB-KW"/>
</dbReference>
<reference evidence="5" key="1">
    <citation type="submission" date="2015-01" db="EMBL/GenBank/DDBJ databases">
        <title>The Genome Sequence of Cladophialophora bantiana CBS 173.52.</title>
        <authorList>
            <consortium name="The Broad Institute Genomics Platform"/>
            <person name="Cuomo C."/>
            <person name="de Hoog S."/>
            <person name="Gorbushina A."/>
            <person name="Stielow B."/>
            <person name="Teixiera M."/>
            <person name="Abouelleil A."/>
            <person name="Chapman S.B."/>
            <person name="Priest M."/>
            <person name="Young S.K."/>
            <person name="Wortman J."/>
            <person name="Nusbaum C."/>
            <person name="Birren B."/>
        </authorList>
    </citation>
    <scope>NUCLEOTIDE SEQUENCE [LARGE SCALE GENOMIC DNA]</scope>
    <source>
        <strain evidence="5">CBS 173.52</strain>
    </source>
</reference>
<dbReference type="InterPro" id="IPR023210">
    <property type="entry name" value="NADP_OxRdtase_dom"/>
</dbReference>
<dbReference type="PANTHER" id="PTHR43364">
    <property type="entry name" value="NADH-SPECIFIC METHYLGLYOXAL REDUCTASE-RELATED"/>
    <property type="match status" value="1"/>
</dbReference>
<dbReference type="Pfam" id="PF00248">
    <property type="entry name" value="Aldo_ket_red"/>
    <property type="match status" value="2"/>
</dbReference>
<accession>A0A0D2HQV2</accession>
<keyword evidence="1" id="KW-0521">NADP</keyword>
<comment type="similarity">
    <text evidence="3">Belongs to the aldo/keto reductase family. Aldo/keto reductase 2 subfamily.</text>
</comment>
<dbReference type="HOGENOM" id="CLU_752278_0_0_1"/>
<evidence type="ECO:0000313" key="6">
    <source>
        <dbReference type="Proteomes" id="UP000053789"/>
    </source>
</evidence>
<keyword evidence="2" id="KW-0560">Oxidoreductase</keyword>
<dbReference type="SUPFAM" id="SSF51430">
    <property type="entry name" value="NAD(P)-linked oxidoreductase"/>
    <property type="match status" value="1"/>
</dbReference>
<feature type="domain" description="NADP-dependent oxidoreductase" evidence="4">
    <location>
        <begin position="93"/>
        <end position="178"/>
    </location>
</feature>
<dbReference type="PANTHER" id="PTHR43364:SF7">
    <property type="entry name" value="NADP-DEPENDENT OXIDOREDUCTASE DOMAIN-CONTAINING PROTEIN-RELATED"/>
    <property type="match status" value="1"/>
</dbReference>
<gene>
    <name evidence="5" type="ORF">Z519_05835</name>
</gene>
<evidence type="ECO:0000256" key="3">
    <source>
        <dbReference type="ARBA" id="ARBA00038157"/>
    </source>
</evidence>
<dbReference type="EMBL" id="KN846987">
    <property type="protein sequence ID" value="KIW93230.1"/>
    <property type="molecule type" value="Genomic_DNA"/>
</dbReference>
<evidence type="ECO:0000259" key="4">
    <source>
        <dbReference type="Pfam" id="PF00248"/>
    </source>
</evidence>
<dbReference type="RefSeq" id="XP_016619899.1">
    <property type="nucleotide sequence ID" value="XM_016763575.1"/>
</dbReference>
<feature type="domain" description="NADP-dependent oxidoreductase" evidence="4">
    <location>
        <begin position="208"/>
        <end position="283"/>
    </location>
</feature>
<keyword evidence="6" id="KW-1185">Reference proteome</keyword>
<dbReference type="InterPro" id="IPR050523">
    <property type="entry name" value="AKR_Detox_Biosynth"/>
</dbReference>
<protein>
    <recommendedName>
        <fullName evidence="4">NADP-dependent oxidoreductase domain-containing protein</fullName>
    </recommendedName>
</protein>
<dbReference type="GeneID" id="27698763"/>
<name>A0A0D2HQV2_CLAB1</name>